<reference evidence="2" key="1">
    <citation type="journal article" date="2011" name="Plant Physiol.">
        <title>Comprehensive sequence analysis of 24,783 barley full-length cDNAs derived from 12 clone libraries.</title>
        <authorList>
            <person name="Matsumoto T."/>
            <person name="Tanaka T."/>
            <person name="Sakai H."/>
            <person name="Amano N."/>
            <person name="Kanamori H."/>
            <person name="Kurita K."/>
            <person name="Kikuta A."/>
            <person name="Kamiya K."/>
            <person name="Yamamoto M."/>
            <person name="Ikawa H."/>
            <person name="Fujii N."/>
            <person name="Hori K."/>
            <person name="Itoh T."/>
            <person name="Sato K."/>
        </authorList>
    </citation>
    <scope>NUCLEOTIDE SEQUENCE</scope>
</reference>
<evidence type="ECO:0000313" key="2">
    <source>
        <dbReference type="EMBL" id="BAJ88314.1"/>
    </source>
</evidence>
<accession>F2CZP3</accession>
<name>F2CZP3_HORVV</name>
<organism evidence="2">
    <name type="scientific">Hordeum vulgare subsp. vulgare</name>
    <name type="common">Domesticated barley</name>
    <dbReference type="NCBI Taxonomy" id="112509"/>
    <lineage>
        <taxon>Eukaryota</taxon>
        <taxon>Viridiplantae</taxon>
        <taxon>Streptophyta</taxon>
        <taxon>Embryophyta</taxon>
        <taxon>Tracheophyta</taxon>
        <taxon>Spermatophyta</taxon>
        <taxon>Magnoliopsida</taxon>
        <taxon>Liliopsida</taxon>
        <taxon>Poales</taxon>
        <taxon>Poaceae</taxon>
        <taxon>BOP clade</taxon>
        <taxon>Pooideae</taxon>
        <taxon>Triticodae</taxon>
        <taxon>Triticeae</taxon>
        <taxon>Hordeinae</taxon>
        <taxon>Hordeum</taxon>
    </lineage>
</organism>
<proteinExistence type="evidence at transcript level"/>
<feature type="region of interest" description="Disordered" evidence="1">
    <location>
        <begin position="1"/>
        <end position="44"/>
    </location>
</feature>
<dbReference type="AlphaFoldDB" id="F2CZP3"/>
<sequence length="44" mass="4741">MLEHNTVQKTVRPGAAHGEDEEDGKLGGAAAFDMVTSKEETINR</sequence>
<protein>
    <submittedName>
        <fullName evidence="2">Predicted protein</fullName>
    </submittedName>
</protein>
<evidence type="ECO:0000256" key="1">
    <source>
        <dbReference type="SAM" id="MobiDB-lite"/>
    </source>
</evidence>
<dbReference type="EMBL" id="AK357099">
    <property type="protein sequence ID" value="BAJ88314.1"/>
    <property type="molecule type" value="mRNA"/>
</dbReference>